<feature type="transmembrane region" description="Helical" evidence="7">
    <location>
        <begin position="29"/>
        <end position="49"/>
    </location>
</feature>
<dbReference type="EMBL" id="VLNT01000004">
    <property type="protein sequence ID" value="TSD64397.1"/>
    <property type="molecule type" value="Genomic_DNA"/>
</dbReference>
<dbReference type="NCBIfam" id="NF037981">
    <property type="entry name" value="NCS2_1"/>
    <property type="match status" value="1"/>
</dbReference>
<accession>A0A554SDG7</accession>
<keyword evidence="5 7" id="KW-1133">Transmembrane helix</keyword>
<evidence type="ECO:0008006" key="10">
    <source>
        <dbReference type="Google" id="ProtNLM"/>
    </source>
</evidence>
<evidence type="ECO:0000256" key="3">
    <source>
        <dbReference type="ARBA" id="ARBA00022448"/>
    </source>
</evidence>
<feature type="transmembrane region" description="Helical" evidence="7">
    <location>
        <begin position="142"/>
        <end position="164"/>
    </location>
</feature>
<comment type="subcellular location">
    <subcellularLocation>
        <location evidence="1">Membrane</location>
        <topology evidence="1">Multi-pass membrane protein</topology>
    </subcellularLocation>
</comment>
<dbReference type="PANTHER" id="PTHR42810">
    <property type="entry name" value="PURINE PERMEASE C1399.01C-RELATED"/>
    <property type="match status" value="1"/>
</dbReference>
<evidence type="ECO:0000313" key="9">
    <source>
        <dbReference type="Proteomes" id="UP000316988"/>
    </source>
</evidence>
<keyword evidence="4 7" id="KW-0812">Transmembrane</keyword>
<evidence type="ECO:0000256" key="6">
    <source>
        <dbReference type="ARBA" id="ARBA00023136"/>
    </source>
</evidence>
<dbReference type="OrthoDB" id="9805749at2"/>
<organism evidence="8 9">
    <name type="scientific">Aeromicrobium piscarium</name>
    <dbReference type="NCBI Taxonomy" id="2590901"/>
    <lineage>
        <taxon>Bacteria</taxon>
        <taxon>Bacillati</taxon>
        <taxon>Actinomycetota</taxon>
        <taxon>Actinomycetes</taxon>
        <taxon>Propionibacteriales</taxon>
        <taxon>Nocardioidaceae</taxon>
        <taxon>Aeromicrobium</taxon>
    </lineage>
</organism>
<dbReference type="Pfam" id="PF00860">
    <property type="entry name" value="Xan_ur_permease"/>
    <property type="match status" value="1"/>
</dbReference>
<evidence type="ECO:0000256" key="7">
    <source>
        <dbReference type="SAM" id="Phobius"/>
    </source>
</evidence>
<feature type="transmembrane region" description="Helical" evidence="7">
    <location>
        <begin position="324"/>
        <end position="347"/>
    </location>
</feature>
<protein>
    <recommendedName>
        <fullName evidence="10">Uracil permease</fullName>
    </recommendedName>
</protein>
<evidence type="ECO:0000256" key="5">
    <source>
        <dbReference type="ARBA" id="ARBA00022989"/>
    </source>
</evidence>
<feature type="transmembrane region" description="Helical" evidence="7">
    <location>
        <begin position="88"/>
        <end position="121"/>
    </location>
</feature>
<dbReference type="RefSeq" id="WP_143912838.1">
    <property type="nucleotide sequence ID" value="NZ_VLNT01000004.1"/>
</dbReference>
<feature type="transmembrane region" description="Helical" evidence="7">
    <location>
        <begin position="236"/>
        <end position="257"/>
    </location>
</feature>
<reference evidence="8 9" key="1">
    <citation type="submission" date="2019-07" db="EMBL/GenBank/DDBJ databases">
        <authorList>
            <person name="Zhao L.H."/>
        </authorList>
    </citation>
    <scope>NUCLEOTIDE SEQUENCE [LARGE SCALE GENOMIC DNA]</scope>
    <source>
        <strain evidence="8 9">Co35</strain>
    </source>
</reference>
<dbReference type="InterPro" id="IPR006043">
    <property type="entry name" value="NCS2"/>
</dbReference>
<evidence type="ECO:0000313" key="8">
    <source>
        <dbReference type="EMBL" id="TSD64397.1"/>
    </source>
</evidence>
<keyword evidence="6 7" id="KW-0472">Membrane</keyword>
<feature type="transmembrane region" description="Helical" evidence="7">
    <location>
        <begin position="56"/>
        <end position="76"/>
    </location>
</feature>
<feature type="transmembrane region" description="Helical" evidence="7">
    <location>
        <begin position="176"/>
        <end position="196"/>
    </location>
</feature>
<gene>
    <name evidence="8" type="ORF">FNM00_07630</name>
</gene>
<dbReference type="GO" id="GO:0042907">
    <property type="term" value="F:xanthine transmembrane transporter activity"/>
    <property type="evidence" value="ECO:0007669"/>
    <property type="project" value="TreeGrafter"/>
</dbReference>
<keyword evidence="3" id="KW-0813">Transport</keyword>
<sequence length="457" mass="47897">MTTTPSRTPLLSIGFDEKLSPAKTGLFGFQHLLALTGIWLFPGIIGVSLDLSAQEVGWITQGCFFMTGLITILQSSRILQLPIVQGPTAAFMVAIIASGATFGLGTAFGSMMVAGAIFALLSLPSRRFGLFGQVSRIASDPLVFGTLFVIIGGQLAAIGLSGWFGTEGTSGYGWPFFLLSLATVVFVMAFTIFGGNTLLRRGAIFWGIVAGTALTAVCGLWALPDLSEVAVIGTPQFLPFGFGVEWSVVILMLLAFLQGGTESMGMFRLVSSWGNRTVPIERVNRGLFAEFTGSVAGAAFGGIGTTSYPENAGIVRMSGVGSRYVTATAGAVALVLAFIPKVGLFIAGLPMPVLAAASTVLFGVIAISGIQMLAEVEWDDLNLMVAAPAFIISLGSQFLPESIVATMGPSVESIVTNPMMVGVILLLALHLLINYGIRPLITARKSRVARPLPAEDE</sequence>
<feature type="transmembrane region" description="Helical" evidence="7">
    <location>
        <begin position="353"/>
        <end position="374"/>
    </location>
</feature>
<dbReference type="PANTHER" id="PTHR42810:SF2">
    <property type="entry name" value="PURINE PERMEASE C1399.01C-RELATED"/>
    <property type="match status" value="1"/>
</dbReference>
<dbReference type="Proteomes" id="UP000316988">
    <property type="component" value="Unassembled WGS sequence"/>
</dbReference>
<dbReference type="AlphaFoldDB" id="A0A554SDG7"/>
<name>A0A554SDG7_9ACTN</name>
<comment type="similarity">
    <text evidence="2">Belongs to the nucleobase:cation symporter-2 (NCS2) (TC 2.A.40) family.</text>
</comment>
<evidence type="ECO:0000256" key="1">
    <source>
        <dbReference type="ARBA" id="ARBA00004141"/>
    </source>
</evidence>
<keyword evidence="9" id="KW-1185">Reference proteome</keyword>
<comment type="caution">
    <text evidence="8">The sequence shown here is derived from an EMBL/GenBank/DDBJ whole genome shotgun (WGS) entry which is preliminary data.</text>
</comment>
<proteinExistence type="inferred from homology"/>
<dbReference type="GO" id="GO:0005886">
    <property type="term" value="C:plasma membrane"/>
    <property type="evidence" value="ECO:0007669"/>
    <property type="project" value="TreeGrafter"/>
</dbReference>
<feature type="transmembrane region" description="Helical" evidence="7">
    <location>
        <begin position="419"/>
        <end position="437"/>
    </location>
</feature>
<evidence type="ECO:0000256" key="2">
    <source>
        <dbReference type="ARBA" id="ARBA00008821"/>
    </source>
</evidence>
<evidence type="ECO:0000256" key="4">
    <source>
        <dbReference type="ARBA" id="ARBA00022692"/>
    </source>
</evidence>
<feature type="transmembrane region" description="Helical" evidence="7">
    <location>
        <begin position="203"/>
        <end position="224"/>
    </location>
</feature>